<dbReference type="AlphaFoldDB" id="A0A7R9D929"/>
<evidence type="ECO:0000256" key="1">
    <source>
        <dbReference type="SAM" id="MobiDB-lite"/>
    </source>
</evidence>
<reference evidence="2" key="1">
    <citation type="submission" date="2020-11" db="EMBL/GenBank/DDBJ databases">
        <authorList>
            <person name="Tran Van P."/>
        </authorList>
    </citation>
    <scope>NUCLEOTIDE SEQUENCE</scope>
</reference>
<feature type="region of interest" description="Disordered" evidence="1">
    <location>
        <begin position="1"/>
        <end position="56"/>
    </location>
</feature>
<protein>
    <submittedName>
        <fullName evidence="2">Uncharacterized protein</fullName>
    </submittedName>
</protein>
<gene>
    <name evidence="2" type="ORF">TCEB3V08_LOCUS9699</name>
</gene>
<evidence type="ECO:0000313" key="2">
    <source>
        <dbReference type="EMBL" id="CAD7408778.1"/>
    </source>
</evidence>
<feature type="compositionally biased region" description="Basic and acidic residues" evidence="1">
    <location>
        <begin position="27"/>
        <end position="44"/>
    </location>
</feature>
<name>A0A7R9D929_TIMCR</name>
<proteinExistence type="predicted"/>
<dbReference type="EMBL" id="OC320766">
    <property type="protein sequence ID" value="CAD7408778.1"/>
    <property type="molecule type" value="Genomic_DNA"/>
</dbReference>
<sequence>MLKNDSPADVVEGGLEAANHGDQSQSCRKESFTNTIKSDREGDTGNKVLPPQGLAQRFPNCLNRGTRFRRRIETFPENSEKLSKQTIVSESAASSQRRRELAPFSLSVWFHRLQSNPNKSDRLIIHNKEEYSSKLLFELLKPNVRLWRIPKVAGDEAVYLMIVIAAFAIVYGNPLRLINGYDSFGNTCGTSNNEKMGGLALSGMDTSDKQCSHEILNSSDLMQGLESGHYSGCTELDYSLHTIQPPTHCRFSVIPPIHEVQINTHINKCLQNSSSKSSSRGINYWDELYLFFMDVRHVSQSMKICVKKCPDHNLETLEDIQTFYKREHSLLCRFVNNIHN</sequence>
<accession>A0A7R9D929</accession>
<organism evidence="2">
    <name type="scientific">Timema cristinae</name>
    <name type="common">Walking stick</name>
    <dbReference type="NCBI Taxonomy" id="61476"/>
    <lineage>
        <taxon>Eukaryota</taxon>
        <taxon>Metazoa</taxon>
        <taxon>Ecdysozoa</taxon>
        <taxon>Arthropoda</taxon>
        <taxon>Hexapoda</taxon>
        <taxon>Insecta</taxon>
        <taxon>Pterygota</taxon>
        <taxon>Neoptera</taxon>
        <taxon>Polyneoptera</taxon>
        <taxon>Phasmatodea</taxon>
        <taxon>Timematodea</taxon>
        <taxon>Timematoidea</taxon>
        <taxon>Timematidae</taxon>
        <taxon>Timema</taxon>
    </lineage>
</organism>